<dbReference type="EMBL" id="JBHTBY010000006">
    <property type="protein sequence ID" value="MFC7320513.1"/>
    <property type="molecule type" value="Genomic_DNA"/>
</dbReference>
<protein>
    <submittedName>
        <fullName evidence="4">Helix-turn-helix domain-containing protein</fullName>
    </submittedName>
</protein>
<keyword evidence="2" id="KW-1133">Transmembrane helix</keyword>
<proteinExistence type="predicted"/>
<reference evidence="5" key="1">
    <citation type="journal article" date="2019" name="Int. J. Syst. Evol. Microbiol.">
        <title>The Global Catalogue of Microorganisms (GCM) 10K type strain sequencing project: providing services to taxonomists for standard genome sequencing and annotation.</title>
        <authorList>
            <consortium name="The Broad Institute Genomics Platform"/>
            <consortium name="The Broad Institute Genome Sequencing Center for Infectious Disease"/>
            <person name="Wu L."/>
            <person name="Ma J."/>
        </authorList>
    </citation>
    <scope>NUCLEOTIDE SEQUENCE [LARGE SCALE GENOMIC DNA]</scope>
    <source>
        <strain evidence="5">CCUG 73951</strain>
    </source>
</reference>
<feature type="compositionally biased region" description="Acidic residues" evidence="1">
    <location>
        <begin position="173"/>
        <end position="209"/>
    </location>
</feature>
<keyword evidence="2" id="KW-0472">Membrane</keyword>
<evidence type="ECO:0000313" key="4">
    <source>
        <dbReference type="EMBL" id="MFC7320513.1"/>
    </source>
</evidence>
<dbReference type="InterPro" id="IPR050400">
    <property type="entry name" value="Bact_Cytoskel_RodZ"/>
</dbReference>
<dbReference type="InterPro" id="IPR010982">
    <property type="entry name" value="Lambda_DNA-bd_dom_sf"/>
</dbReference>
<name>A0ABW2K2V0_9BACI</name>
<dbReference type="PANTHER" id="PTHR34475">
    <property type="match status" value="1"/>
</dbReference>
<keyword evidence="5" id="KW-1185">Reference proteome</keyword>
<comment type="caution">
    <text evidence="4">The sequence shown here is derived from an EMBL/GenBank/DDBJ whole genome shotgun (WGS) entry which is preliminary data.</text>
</comment>
<accession>A0ABW2K2V0</accession>
<dbReference type="CDD" id="cd00093">
    <property type="entry name" value="HTH_XRE"/>
    <property type="match status" value="1"/>
</dbReference>
<feature type="compositionally biased region" description="Acidic residues" evidence="1">
    <location>
        <begin position="154"/>
        <end position="165"/>
    </location>
</feature>
<feature type="domain" description="HTH cro/C1-type" evidence="3">
    <location>
        <begin position="7"/>
        <end position="39"/>
    </location>
</feature>
<dbReference type="InterPro" id="IPR001387">
    <property type="entry name" value="Cro/C1-type_HTH"/>
</dbReference>
<evidence type="ECO:0000256" key="2">
    <source>
        <dbReference type="SAM" id="Phobius"/>
    </source>
</evidence>
<dbReference type="SMART" id="SM00530">
    <property type="entry name" value="HTH_XRE"/>
    <property type="match status" value="1"/>
</dbReference>
<organism evidence="4 5">
    <name type="scientific">Halobacillus campisalis</name>
    <dbReference type="NCBI Taxonomy" id="435909"/>
    <lineage>
        <taxon>Bacteria</taxon>
        <taxon>Bacillati</taxon>
        <taxon>Bacillota</taxon>
        <taxon>Bacilli</taxon>
        <taxon>Bacillales</taxon>
        <taxon>Bacillaceae</taxon>
        <taxon>Halobacillus</taxon>
    </lineage>
</organism>
<dbReference type="RefSeq" id="WP_289214164.1">
    <property type="nucleotide sequence ID" value="NZ_JAPVRC010000001.1"/>
</dbReference>
<dbReference type="Gene3D" id="1.10.260.40">
    <property type="entry name" value="lambda repressor-like DNA-binding domains"/>
    <property type="match status" value="1"/>
</dbReference>
<feature type="region of interest" description="Disordered" evidence="1">
    <location>
        <begin position="136"/>
        <end position="217"/>
    </location>
</feature>
<evidence type="ECO:0000313" key="5">
    <source>
        <dbReference type="Proteomes" id="UP001596494"/>
    </source>
</evidence>
<feature type="transmembrane region" description="Helical" evidence="2">
    <location>
        <begin position="108"/>
        <end position="128"/>
    </location>
</feature>
<gene>
    <name evidence="4" type="ORF">ACFQMN_06435</name>
</gene>
<keyword evidence="2" id="KW-0812">Transmembrane</keyword>
<evidence type="ECO:0000259" key="3">
    <source>
        <dbReference type="PROSITE" id="PS50943"/>
    </source>
</evidence>
<dbReference type="PROSITE" id="PS50943">
    <property type="entry name" value="HTH_CROC1"/>
    <property type="match status" value="1"/>
</dbReference>
<dbReference type="SUPFAM" id="SSF47413">
    <property type="entry name" value="lambda repressor-like DNA-binding domains"/>
    <property type="match status" value="1"/>
</dbReference>
<dbReference type="Pfam" id="PF13413">
    <property type="entry name" value="HTH_25"/>
    <property type="match status" value="1"/>
</dbReference>
<dbReference type="PANTHER" id="PTHR34475:SF1">
    <property type="entry name" value="CYTOSKELETON PROTEIN RODZ"/>
    <property type="match status" value="1"/>
</dbReference>
<dbReference type="Proteomes" id="UP001596494">
    <property type="component" value="Unassembled WGS sequence"/>
</dbReference>
<evidence type="ECO:0000256" key="1">
    <source>
        <dbReference type="SAM" id="MobiDB-lite"/>
    </source>
</evidence>
<sequence>MEIGSRLREAREAKKLTLEEVQNTTKIQKRYLQAIENNEFGILPGKFYTRAFIREYASAVGLDPEQVMEEHKNELPSNEEEQVITYSRVQQSKSEKNPSSGGGFAKSFPTILTVFLVVGLLFAVWFFILQLSNSNNSANDEEMSQDQVNVTDPSGEDDESQDEENSSSGGEGDSSDSSEEEANEENSSEEVAEEIETEDDQDQELEFSLEETGAGQFPEHVYNVSGAEERELTIAFNSETYLELNAPKDGESLADARNYSQDDEEINMDISDYAEVYVRTGSAPGMTVMVNGEEIEFPTDNLTQKLLIQFE</sequence>